<comment type="caution">
    <text evidence="1">The sequence shown here is derived from an EMBL/GenBank/DDBJ whole genome shotgun (WGS) entry which is preliminary data.</text>
</comment>
<evidence type="ECO:0008006" key="2">
    <source>
        <dbReference type="Google" id="ProtNLM"/>
    </source>
</evidence>
<dbReference type="EMBL" id="BARW01034105">
    <property type="protein sequence ID" value="GAJ03459.1"/>
    <property type="molecule type" value="Genomic_DNA"/>
</dbReference>
<gene>
    <name evidence="1" type="ORF">S12H4_53546</name>
</gene>
<name>X1TDY4_9ZZZZ</name>
<evidence type="ECO:0000313" key="1">
    <source>
        <dbReference type="EMBL" id="GAJ03459.1"/>
    </source>
</evidence>
<feature type="non-terminal residue" evidence="1">
    <location>
        <position position="1"/>
    </location>
</feature>
<reference evidence="1" key="1">
    <citation type="journal article" date="2014" name="Front. Microbiol.">
        <title>High frequency of phylogenetically diverse reductive dehalogenase-homologous genes in deep subseafloor sedimentary metagenomes.</title>
        <authorList>
            <person name="Kawai M."/>
            <person name="Futagami T."/>
            <person name="Toyoda A."/>
            <person name="Takaki Y."/>
            <person name="Nishi S."/>
            <person name="Hori S."/>
            <person name="Arai W."/>
            <person name="Tsubouchi T."/>
            <person name="Morono Y."/>
            <person name="Uchiyama I."/>
            <person name="Ito T."/>
            <person name="Fujiyama A."/>
            <person name="Inagaki F."/>
            <person name="Takami H."/>
        </authorList>
    </citation>
    <scope>NUCLEOTIDE SEQUENCE</scope>
    <source>
        <strain evidence="1">Expedition CK06-06</strain>
    </source>
</reference>
<sequence length="105" mass="11959">ERIRLMNIATIPVPEESPLKAAVRATKLITPLTAGLTLRYGIFIRSDFWGDRRLIVHELVHTSQYEKLGGFLPFLQEYLYQCITIGYPAAPMEQEAIKMAARIII</sequence>
<accession>X1TDY4</accession>
<proteinExistence type="predicted"/>
<organism evidence="1">
    <name type="scientific">marine sediment metagenome</name>
    <dbReference type="NCBI Taxonomy" id="412755"/>
    <lineage>
        <taxon>unclassified sequences</taxon>
        <taxon>metagenomes</taxon>
        <taxon>ecological metagenomes</taxon>
    </lineage>
</organism>
<protein>
    <recommendedName>
        <fullName evidence="2">DUF4157 domain-containing protein</fullName>
    </recommendedName>
</protein>
<dbReference type="AlphaFoldDB" id="X1TDY4"/>